<dbReference type="PANTHER" id="PTHR10366:SF852">
    <property type="entry name" value="CINNAMOYL-COA REDUCTASE CAD2"/>
    <property type="match status" value="1"/>
</dbReference>
<dbReference type="EMBL" id="JAMTCG010000004">
    <property type="protein sequence ID" value="MCP2161083.1"/>
    <property type="molecule type" value="Genomic_DNA"/>
</dbReference>
<dbReference type="SUPFAM" id="SSF51735">
    <property type="entry name" value="NAD(P)-binding Rossmann-fold domains"/>
    <property type="match status" value="1"/>
</dbReference>
<accession>A0ABT1H1H5</accession>
<evidence type="ECO:0000313" key="4">
    <source>
        <dbReference type="Proteomes" id="UP001205740"/>
    </source>
</evidence>
<dbReference type="InterPro" id="IPR001509">
    <property type="entry name" value="Epimerase_deHydtase"/>
</dbReference>
<dbReference type="Gene3D" id="3.40.50.720">
    <property type="entry name" value="NAD(P)-binding Rossmann-like Domain"/>
    <property type="match status" value="1"/>
</dbReference>
<reference evidence="3 4" key="1">
    <citation type="submission" date="2022-06" db="EMBL/GenBank/DDBJ databases">
        <title>Genomic Encyclopedia of Archaeal and Bacterial Type Strains, Phase II (KMG-II): from individual species to whole genera.</title>
        <authorList>
            <person name="Goeker M."/>
        </authorList>
    </citation>
    <scope>NUCLEOTIDE SEQUENCE [LARGE SCALE GENOMIC DNA]</scope>
    <source>
        <strain evidence="3 4">DSM 45037</strain>
    </source>
</reference>
<feature type="domain" description="NAD-dependent epimerase/dehydratase" evidence="2">
    <location>
        <begin position="31"/>
        <end position="269"/>
    </location>
</feature>
<dbReference type="Proteomes" id="UP001205740">
    <property type="component" value="Unassembled WGS sequence"/>
</dbReference>
<dbReference type="Pfam" id="PF01370">
    <property type="entry name" value="Epimerase"/>
    <property type="match status" value="1"/>
</dbReference>
<dbReference type="InterPro" id="IPR050425">
    <property type="entry name" value="NAD(P)_dehydrat-like"/>
</dbReference>
<proteinExistence type="predicted"/>
<evidence type="ECO:0000256" key="1">
    <source>
        <dbReference type="ARBA" id="ARBA00023002"/>
    </source>
</evidence>
<dbReference type="InterPro" id="IPR036291">
    <property type="entry name" value="NAD(P)-bd_dom_sf"/>
</dbReference>
<keyword evidence="4" id="KW-1185">Reference proteome</keyword>
<name>A0ABT1H1H5_9NOCA</name>
<gene>
    <name evidence="3" type="ORF">LX12_002278</name>
</gene>
<comment type="caution">
    <text evidence="3">The sequence shown here is derived from an EMBL/GenBank/DDBJ whole genome shotgun (WGS) entry which is preliminary data.</text>
</comment>
<organism evidence="3 4">
    <name type="scientific">Williamsia serinedens</name>
    <dbReference type="NCBI Taxonomy" id="391736"/>
    <lineage>
        <taxon>Bacteria</taxon>
        <taxon>Bacillati</taxon>
        <taxon>Actinomycetota</taxon>
        <taxon>Actinomycetes</taxon>
        <taxon>Mycobacteriales</taxon>
        <taxon>Nocardiaceae</taxon>
        <taxon>Williamsia</taxon>
    </lineage>
</organism>
<dbReference type="PANTHER" id="PTHR10366">
    <property type="entry name" value="NAD DEPENDENT EPIMERASE/DEHYDRATASE"/>
    <property type="match status" value="1"/>
</dbReference>
<sequence length="373" mass="39821">MTSARTDRYPDAVTGPAQYLSSLEIDTTTPVLVTGATGYVAGWVVKDLLDAGVTVHAAVRNPDDRRKTAHLRALADAAPGTIEFFAADLLTDGSYDAAMAGCGVVFHTASPFTTDVKDPQKELVDPAVEGTRTVLESADRTESVRRVVLTSSVAAIYTDTVDCANAGGSLTEDDWNTSATLDYEPYNLSKTLAEKKAWEIADAQSRWDLVVVNPSLVIGPPLGPAPTSESFAIVTQLGNGMMALGAPRIKIGVVDVREVAQAHVTAAFTPGASGRHILSAADTDLLEMGKALLPKFGLKRPLPRFPLPIPLLVAVAPLVGRDRRFVRRCSGGPLHLDNTKSREALGISYRPMRESLEEMFAGMLDAGQVKLLR</sequence>
<keyword evidence="1" id="KW-0560">Oxidoreductase</keyword>
<protein>
    <submittedName>
        <fullName evidence="3">Dihydroflavonol-4-reductase</fullName>
    </submittedName>
</protein>
<evidence type="ECO:0000313" key="3">
    <source>
        <dbReference type="EMBL" id="MCP2161083.1"/>
    </source>
</evidence>
<evidence type="ECO:0000259" key="2">
    <source>
        <dbReference type="Pfam" id="PF01370"/>
    </source>
</evidence>